<feature type="domain" description="Competence protein CoiA-like N-terminal" evidence="2">
    <location>
        <begin position="16"/>
        <end position="63"/>
    </location>
</feature>
<evidence type="ECO:0000259" key="2">
    <source>
        <dbReference type="Pfam" id="PF25164"/>
    </source>
</evidence>
<dbReference type="PIRSF" id="PIRSF007487">
    <property type="entry name" value="Competence-induced_CoiA_bac"/>
    <property type="match status" value="1"/>
</dbReference>
<dbReference type="Pfam" id="PF25164">
    <property type="entry name" value="CoiA_N"/>
    <property type="match status" value="1"/>
</dbReference>
<dbReference type="AlphaFoldDB" id="A0A0U9H1D1"/>
<protein>
    <submittedName>
        <fullName evidence="4">Competence protein</fullName>
    </submittedName>
</protein>
<evidence type="ECO:0000313" key="5">
    <source>
        <dbReference type="Proteomes" id="UP000052946"/>
    </source>
</evidence>
<sequence>MLQAKSSGGELITLATLTPAELKQLKLEKQTFTCPACGNRVIPKAGTKLIPHFAHHHADACLTSVNGESAYHEQGKLLLYQWLKAQQLQVKLEAYLPEIQQRPDILLTVNKKTIAIEYQCARIPPEVIIKRNNGYKRAGITPIWIMGEQLLKRKSTNGFKLDSFLQLFIHQFTSATPPNIYFFCPHTTQLINFMDIYSVGNGLAFGVIQIRTLQAIQFPELFHFRNFERQTLWRIWKREKARFRIRPIKQFGTELKWHKWLYEKGLHRDFLPTIVHIPVPSQHFMKQPLWEWQSKLVIEILSPLPLGGTISLNRLNAVLRQVQHPQCIFPLIKYFTNPVTEYMQLLCQLGYFRETTPNQYQKLSPISFFSTVEEAIKADNELTLKFLRKVW</sequence>
<accession>A0A0U9H1D1</accession>
<feature type="domain" description="Competence protein CoiA C-terminal" evidence="3">
    <location>
        <begin position="236"/>
        <end position="376"/>
    </location>
</feature>
<dbReference type="InterPro" id="IPR021176">
    <property type="entry name" value="Competence-induced_CoiA"/>
</dbReference>
<reference evidence="5" key="1">
    <citation type="submission" date="2015-07" db="EMBL/GenBank/DDBJ databases">
        <title>Draft Genome Sequence of Oceanobacillus picturae Heshi-B3 that Was Isolated from Fermented Rice Bran with Aging Salted Mackerel, Which Was Named Heshiko as Traditional Fermented Seafood in Japan.</title>
        <authorList>
            <person name="Akuzawa S."/>
            <person name="Nakagawa J."/>
            <person name="Kanekatsu T."/>
            <person name="Kanesaki Y."/>
            <person name="Suzuki T."/>
        </authorList>
    </citation>
    <scope>NUCLEOTIDE SEQUENCE [LARGE SCALE GENOMIC DNA]</scope>
    <source>
        <strain evidence="5">Heshi-B3</strain>
    </source>
</reference>
<feature type="domain" description="Competence protein CoiA nuclease-like" evidence="1">
    <location>
        <begin position="68"/>
        <end position="223"/>
    </location>
</feature>
<dbReference type="InterPro" id="IPR010330">
    <property type="entry name" value="CoiA_nuc"/>
</dbReference>
<name>A0A0U9H1D1_9BACI</name>
<evidence type="ECO:0000259" key="1">
    <source>
        <dbReference type="Pfam" id="PF06054"/>
    </source>
</evidence>
<dbReference type="InterPro" id="IPR057252">
    <property type="entry name" value="CoiA_C"/>
</dbReference>
<organism evidence="4 5">
    <name type="scientific">Oceanobacillus picturae</name>
    <dbReference type="NCBI Taxonomy" id="171693"/>
    <lineage>
        <taxon>Bacteria</taxon>
        <taxon>Bacillati</taxon>
        <taxon>Bacillota</taxon>
        <taxon>Bacilli</taxon>
        <taxon>Bacillales</taxon>
        <taxon>Bacillaceae</taxon>
        <taxon>Oceanobacillus</taxon>
    </lineage>
</organism>
<gene>
    <name evidence="4" type="ORF">OPHB3_0267</name>
</gene>
<dbReference type="EMBL" id="BBXV01000004">
    <property type="protein sequence ID" value="GAQ16350.1"/>
    <property type="molecule type" value="Genomic_DNA"/>
</dbReference>
<dbReference type="Pfam" id="PF25166">
    <property type="entry name" value="CoiA_C"/>
    <property type="match status" value="1"/>
</dbReference>
<dbReference type="Pfam" id="PF06054">
    <property type="entry name" value="CoiA_nuc"/>
    <property type="match status" value="1"/>
</dbReference>
<dbReference type="Proteomes" id="UP000052946">
    <property type="component" value="Unassembled WGS sequence"/>
</dbReference>
<comment type="caution">
    <text evidence="4">The sequence shown here is derived from an EMBL/GenBank/DDBJ whole genome shotgun (WGS) entry which is preliminary data.</text>
</comment>
<evidence type="ECO:0000259" key="3">
    <source>
        <dbReference type="Pfam" id="PF25166"/>
    </source>
</evidence>
<reference evidence="4 5" key="2">
    <citation type="journal article" date="2016" name="Genome Announc.">
        <title>Draft Genome Sequence of Oceanobacillus picturae Heshi-B3, Isolated from Fermented Rice Bran in a Traditional Japanese Seafood Dish.</title>
        <authorList>
            <person name="Akuzawa S."/>
            <person name="Nagaoka J."/>
            <person name="Kanekatsu M."/>
            <person name="Kanesaki Y."/>
            <person name="Suzuki T."/>
        </authorList>
    </citation>
    <scope>NUCLEOTIDE SEQUENCE [LARGE SCALE GENOMIC DNA]</scope>
    <source>
        <strain evidence="4 5">Heshi-B3</strain>
    </source>
</reference>
<proteinExistence type="predicted"/>
<dbReference type="InterPro" id="IPR057253">
    <property type="entry name" value="CoiA-like_N"/>
</dbReference>
<evidence type="ECO:0000313" key="4">
    <source>
        <dbReference type="EMBL" id="GAQ16350.1"/>
    </source>
</evidence>